<evidence type="ECO:0000256" key="3">
    <source>
        <dbReference type="ARBA" id="ARBA00022692"/>
    </source>
</evidence>
<keyword evidence="2" id="KW-1003">Cell membrane</keyword>
<accession>A0ABY5DLK1</accession>
<feature type="transmembrane region" description="Helical" evidence="6">
    <location>
        <begin position="285"/>
        <end position="307"/>
    </location>
</feature>
<feature type="transmembrane region" description="Helical" evidence="6">
    <location>
        <begin position="209"/>
        <end position="231"/>
    </location>
</feature>
<evidence type="ECO:0000256" key="5">
    <source>
        <dbReference type="ARBA" id="ARBA00023136"/>
    </source>
</evidence>
<dbReference type="PROSITE" id="PS50156">
    <property type="entry name" value="SSD"/>
    <property type="match status" value="1"/>
</dbReference>
<dbReference type="InterPro" id="IPR004869">
    <property type="entry name" value="MMPL_dom"/>
</dbReference>
<keyword evidence="4 6" id="KW-1133">Transmembrane helix</keyword>
<feature type="domain" description="SSD" evidence="7">
    <location>
        <begin position="220"/>
        <end position="336"/>
    </location>
</feature>
<feature type="transmembrane region" description="Helical" evidence="6">
    <location>
        <begin position="509"/>
        <end position="530"/>
    </location>
</feature>
<dbReference type="Proteomes" id="UP001056035">
    <property type="component" value="Chromosome"/>
</dbReference>
<feature type="transmembrane region" description="Helical" evidence="6">
    <location>
        <begin position="573"/>
        <end position="596"/>
    </location>
</feature>
<gene>
    <name evidence="8" type="ORF">NBH00_15275</name>
</gene>
<organism evidence="8 9">
    <name type="scientific">Paraconexibacter antarcticus</name>
    <dbReference type="NCBI Taxonomy" id="2949664"/>
    <lineage>
        <taxon>Bacteria</taxon>
        <taxon>Bacillati</taxon>
        <taxon>Actinomycetota</taxon>
        <taxon>Thermoleophilia</taxon>
        <taxon>Solirubrobacterales</taxon>
        <taxon>Paraconexibacteraceae</taxon>
        <taxon>Paraconexibacter</taxon>
    </lineage>
</organism>
<sequence>METFTRWILAHRRLVAGFWILLTVAGIATASSATKAMDQKFSVPGKEGWETNKAIAHLYHGTGGNAAPLVPVVSLPAETTVTDPAVRRDLAGVERKVTAALPGSRVAGYASTGDRAFVSADGRTTFVIAYPTPDPDQPFGDNPKAEKKLHAALVGATVAGSPVRLSGLDALTAQSSASNGPGVLVEALVGGLGALLVLAFVFGSLLAFVPILMAVPAIMTSFLTVYGLTTITGVSPIVQFLIALIGLGVAIDYSLLVVVRWREELAHGRGGDEAIITAMSTAGRAVVFSGTTVAVGLLALIVLPLPFLRSVGIGGMVIPLLSVAVSLSLLPVILHSWGPKLDWPHRRTDDKASTRWTRWAEAVVKRRWAAAALALVVLGLLVGAASKLQPGVSNPDTLAKGGAAKTGLLALERSGIGSGALLPHEILTSRGKAAAVAAAVAKVGGIHGAVAPDAWRAGGTAVAIAFPVKDGSRKAARDLVVPVREAARSADPQARLGGEVAQNRDFIKAVYGSFPLMIALIAIITFILLARAFRSLLLPAKAVLLNVISVAAAWGVLQLVWQSGHGSDEIFGIAATGSITAWIPLMVFAFLFGLSMDYEVFILARMREEYDATGDTDLAVVRGIGRTGRLVTSAALILFMAFISMASGPETDIKVLATGLAAGILLDATVIRALLVPAVVSLFGRWNWVLPAGPAKLLRVEPSLPPRTAPEPG</sequence>
<feature type="transmembrane region" description="Helical" evidence="6">
    <location>
        <begin position="237"/>
        <end position="259"/>
    </location>
</feature>
<feature type="transmembrane region" description="Helical" evidence="6">
    <location>
        <begin position="183"/>
        <end position="202"/>
    </location>
</feature>
<dbReference type="Pfam" id="PF03176">
    <property type="entry name" value="MMPL"/>
    <property type="match status" value="2"/>
</dbReference>
<keyword evidence="3 6" id="KW-0812">Transmembrane</keyword>
<name>A0ABY5DLK1_9ACTN</name>
<evidence type="ECO:0000313" key="8">
    <source>
        <dbReference type="EMBL" id="UTI62718.1"/>
    </source>
</evidence>
<feature type="transmembrane region" description="Helical" evidence="6">
    <location>
        <begin position="368"/>
        <end position="386"/>
    </location>
</feature>
<dbReference type="Gene3D" id="1.20.1640.10">
    <property type="entry name" value="Multidrug efflux transporter AcrB transmembrane domain"/>
    <property type="match status" value="2"/>
</dbReference>
<evidence type="ECO:0000256" key="6">
    <source>
        <dbReference type="SAM" id="Phobius"/>
    </source>
</evidence>
<dbReference type="PANTHER" id="PTHR33406">
    <property type="entry name" value="MEMBRANE PROTEIN MJ1562-RELATED"/>
    <property type="match status" value="1"/>
</dbReference>
<protein>
    <submittedName>
        <fullName evidence="8">MMPL family transporter</fullName>
    </submittedName>
</protein>
<feature type="transmembrane region" description="Helical" evidence="6">
    <location>
        <begin position="313"/>
        <end position="337"/>
    </location>
</feature>
<evidence type="ECO:0000259" key="7">
    <source>
        <dbReference type="PROSITE" id="PS50156"/>
    </source>
</evidence>
<dbReference type="PANTHER" id="PTHR33406:SF13">
    <property type="entry name" value="MEMBRANE PROTEIN YDFJ"/>
    <property type="match status" value="1"/>
</dbReference>
<dbReference type="RefSeq" id="WP_254569453.1">
    <property type="nucleotide sequence ID" value="NZ_CP098502.1"/>
</dbReference>
<keyword evidence="9" id="KW-1185">Reference proteome</keyword>
<evidence type="ECO:0000256" key="4">
    <source>
        <dbReference type="ARBA" id="ARBA00022989"/>
    </source>
</evidence>
<feature type="transmembrane region" description="Helical" evidence="6">
    <location>
        <begin position="542"/>
        <end position="561"/>
    </location>
</feature>
<keyword evidence="5 6" id="KW-0472">Membrane</keyword>
<dbReference type="SUPFAM" id="SSF82866">
    <property type="entry name" value="Multidrug efflux transporter AcrB transmembrane domain"/>
    <property type="match status" value="2"/>
</dbReference>
<dbReference type="InterPro" id="IPR050545">
    <property type="entry name" value="Mycobact_MmpL"/>
</dbReference>
<proteinExistence type="predicted"/>
<feature type="transmembrane region" description="Helical" evidence="6">
    <location>
        <begin position="630"/>
        <end position="649"/>
    </location>
</feature>
<reference evidence="8 9" key="1">
    <citation type="submission" date="2022-06" db="EMBL/GenBank/DDBJ databases">
        <title>Paraconexibacter antarcticus.</title>
        <authorList>
            <person name="Kim C.S."/>
        </authorList>
    </citation>
    <scope>NUCLEOTIDE SEQUENCE [LARGE SCALE GENOMIC DNA]</scope>
    <source>
        <strain evidence="8 9">02-257</strain>
    </source>
</reference>
<evidence type="ECO:0000256" key="1">
    <source>
        <dbReference type="ARBA" id="ARBA00004651"/>
    </source>
</evidence>
<evidence type="ECO:0000313" key="9">
    <source>
        <dbReference type="Proteomes" id="UP001056035"/>
    </source>
</evidence>
<dbReference type="InterPro" id="IPR000731">
    <property type="entry name" value="SSD"/>
</dbReference>
<comment type="subcellular location">
    <subcellularLocation>
        <location evidence="1">Cell membrane</location>
        <topology evidence="1">Multi-pass membrane protein</topology>
    </subcellularLocation>
</comment>
<evidence type="ECO:0000256" key="2">
    <source>
        <dbReference type="ARBA" id="ARBA00022475"/>
    </source>
</evidence>
<dbReference type="EMBL" id="CP098502">
    <property type="protein sequence ID" value="UTI62718.1"/>
    <property type="molecule type" value="Genomic_DNA"/>
</dbReference>